<dbReference type="RefSeq" id="WP_042205009.1">
    <property type="nucleotide sequence ID" value="NZ_CP009288.1"/>
</dbReference>
<dbReference type="Pfam" id="PF20366">
    <property type="entry name" value="DUF6661"/>
    <property type="match status" value="1"/>
</dbReference>
<gene>
    <name evidence="1" type="ORF">PDUR_02970</name>
</gene>
<evidence type="ECO:0008006" key="3">
    <source>
        <dbReference type="Google" id="ProtNLM"/>
    </source>
</evidence>
<proteinExistence type="predicted"/>
<organism evidence="1 2">
    <name type="scientific">Paenibacillus durus</name>
    <name type="common">Paenibacillus azotofixans</name>
    <dbReference type="NCBI Taxonomy" id="44251"/>
    <lineage>
        <taxon>Bacteria</taxon>
        <taxon>Bacillati</taxon>
        <taxon>Bacillota</taxon>
        <taxon>Bacilli</taxon>
        <taxon>Bacillales</taxon>
        <taxon>Paenibacillaceae</taxon>
        <taxon>Paenibacillus</taxon>
    </lineage>
</organism>
<dbReference type="EMBL" id="CP009288">
    <property type="protein sequence ID" value="AIQ11081.1"/>
    <property type="molecule type" value="Genomic_DNA"/>
</dbReference>
<accession>A0A089HGJ6</accession>
<dbReference type="Proteomes" id="UP000029409">
    <property type="component" value="Chromosome"/>
</dbReference>
<evidence type="ECO:0000313" key="2">
    <source>
        <dbReference type="Proteomes" id="UP000029409"/>
    </source>
</evidence>
<evidence type="ECO:0000313" key="1">
    <source>
        <dbReference type="EMBL" id="AIQ11081.1"/>
    </source>
</evidence>
<protein>
    <recommendedName>
        <fullName evidence="3">NERD domain-containing protein</fullName>
    </recommendedName>
</protein>
<keyword evidence="2" id="KW-1185">Reference proteome</keyword>
<dbReference type="STRING" id="44251.PDUR_02970"/>
<name>A0A089HGJ6_PAEDU</name>
<sequence length="73" mass="8654">MTILSLDESNLRFQFKEGLLPIKFDETSFYTNRFNTLQGSKGVDFIVFDNETLYFIEVKNFSGYEIENKNCRH</sequence>
<dbReference type="eggNOG" id="ENOG5032FJ0">
    <property type="taxonomic scope" value="Bacteria"/>
</dbReference>
<dbReference type="InterPro" id="IPR046602">
    <property type="entry name" value="DUF6661"/>
</dbReference>
<dbReference type="KEGG" id="pdu:PDUR_02970"/>
<reference evidence="1 2" key="1">
    <citation type="submission" date="2014-08" db="EMBL/GenBank/DDBJ databases">
        <title>Comparative genomics of the Paenibacillus odorifer group.</title>
        <authorList>
            <person name="den Bakker H.C."/>
            <person name="Tsai Y.-C."/>
            <person name="Martin N."/>
            <person name="Korlach J."/>
            <person name="Wiedmann M."/>
        </authorList>
    </citation>
    <scope>NUCLEOTIDE SEQUENCE [LARGE SCALE GENOMIC DNA]</scope>
    <source>
        <strain evidence="1 2">DSM 1735</strain>
    </source>
</reference>
<dbReference type="AlphaFoldDB" id="A0A089HGJ6"/>